<feature type="signal peptide" evidence="1">
    <location>
        <begin position="1"/>
        <end position="26"/>
    </location>
</feature>
<dbReference type="EMBL" id="CP015220">
    <property type="protein sequence ID" value="AMY24068.1"/>
    <property type="molecule type" value="Genomic_DNA"/>
</dbReference>
<evidence type="ECO:0000256" key="1">
    <source>
        <dbReference type="SAM" id="SignalP"/>
    </source>
</evidence>
<dbReference type="OrthoDB" id="4467014at2"/>
<keyword evidence="1" id="KW-0732">Signal</keyword>
<feature type="domain" description="PASTA" evidence="2">
    <location>
        <begin position="29"/>
        <end position="92"/>
    </location>
</feature>
<dbReference type="KEGG" id="rhs:A3Q41_02774"/>
<name>A0A143QMP1_RHOFA</name>
<accession>A0A143QMP1</accession>
<feature type="chain" id="PRO_5044368646" description="PASTA domain-containing protein" evidence="1">
    <location>
        <begin position="27"/>
        <end position="93"/>
    </location>
</feature>
<dbReference type="CDD" id="cd06577">
    <property type="entry name" value="PASTA_pknB"/>
    <property type="match status" value="1"/>
</dbReference>
<dbReference type="Pfam" id="PF03793">
    <property type="entry name" value="PASTA"/>
    <property type="match status" value="1"/>
</dbReference>
<reference evidence="4" key="2">
    <citation type="submission" date="2016-04" db="EMBL/GenBank/DDBJ databases">
        <title>Complete Genome and Plasmid Sequences for Rhodococcus fascians D188 and Draft Sequences for Rhodococcus spp. Isolates PBTS 1 and PBTS 2.</title>
        <authorList>
            <person name="Stamer R."/>
            <person name="Vereecke D."/>
            <person name="Zhang Y."/>
            <person name="Schilkey F."/>
            <person name="Devitt N."/>
            <person name="Randall J."/>
        </authorList>
    </citation>
    <scope>NUCLEOTIDE SEQUENCE [LARGE SCALE GENOMIC DNA]</scope>
    <source>
        <strain evidence="4">PBTS2</strain>
    </source>
</reference>
<gene>
    <name evidence="3" type="ORF">A3Q41_02774</name>
</gene>
<evidence type="ECO:0000259" key="2">
    <source>
        <dbReference type="PROSITE" id="PS51178"/>
    </source>
</evidence>
<dbReference type="PATRIC" id="fig|1653479.3.peg.2804"/>
<protein>
    <recommendedName>
        <fullName evidence="2">PASTA domain-containing protein</fullName>
    </recommendedName>
</protein>
<proteinExistence type="predicted"/>
<evidence type="ECO:0000313" key="3">
    <source>
        <dbReference type="EMBL" id="AMY24068.1"/>
    </source>
</evidence>
<accession>A0A260UFU5</accession>
<dbReference type="InterPro" id="IPR005543">
    <property type="entry name" value="PASTA_dom"/>
</dbReference>
<sequence>MGIGFKKTIATLAVAGALTLGGGAIADAAPDRATLPAVAGMTESDAVQALSDAGFSDVSSDYDRPDATVVGTNFQAGNKVSENAALLLIVGAG</sequence>
<keyword evidence="4" id="KW-1185">Reference proteome</keyword>
<dbReference type="AlphaFoldDB" id="A0A143QMP1"/>
<dbReference type="PROSITE" id="PS51178">
    <property type="entry name" value="PASTA"/>
    <property type="match status" value="1"/>
</dbReference>
<reference evidence="3 4" key="1">
    <citation type="journal article" date="2016" name="Genome Announc.">
        <title>Complete Genome and Plasmid Sequences for Rhodococcus fascians D188 and Draft Sequences for Rhodococcus Isolates PBTS 1 and PBTS 2.</title>
        <authorList>
            <person name="Stamler R.A."/>
            <person name="Vereecke D."/>
            <person name="Zhang Y."/>
            <person name="Schilkey F."/>
            <person name="Devitt N."/>
            <person name="Randall J.J."/>
        </authorList>
    </citation>
    <scope>NUCLEOTIDE SEQUENCE [LARGE SCALE GENOMIC DNA]</scope>
    <source>
        <strain evidence="3 4">PBTS2</strain>
    </source>
</reference>
<evidence type="ECO:0000313" key="4">
    <source>
        <dbReference type="Proteomes" id="UP000076038"/>
    </source>
</evidence>
<dbReference type="Gene3D" id="3.30.10.20">
    <property type="match status" value="1"/>
</dbReference>
<dbReference type="RefSeq" id="WP_048319439.1">
    <property type="nucleotide sequence ID" value="NZ_CP015220.1"/>
</dbReference>
<organism evidence="3 4">
    <name type="scientific">Rhodococcoides fascians</name>
    <name type="common">Rhodococcus fascians</name>
    <dbReference type="NCBI Taxonomy" id="1828"/>
    <lineage>
        <taxon>Bacteria</taxon>
        <taxon>Bacillati</taxon>
        <taxon>Actinomycetota</taxon>
        <taxon>Actinomycetes</taxon>
        <taxon>Mycobacteriales</taxon>
        <taxon>Nocardiaceae</taxon>
        <taxon>Rhodococcoides</taxon>
    </lineage>
</organism>
<dbReference type="Proteomes" id="UP000076038">
    <property type="component" value="Chromosome"/>
</dbReference>